<dbReference type="SUPFAM" id="SSF54523">
    <property type="entry name" value="Pili subunits"/>
    <property type="match status" value="1"/>
</dbReference>
<gene>
    <name evidence="1" type="ORF">A3A71_01945</name>
</gene>
<reference evidence="1 2" key="1">
    <citation type="journal article" date="2016" name="Nat. Commun.">
        <title>Thousands of microbial genomes shed light on interconnected biogeochemical processes in an aquifer system.</title>
        <authorList>
            <person name="Anantharaman K."/>
            <person name="Brown C.T."/>
            <person name="Hug L.A."/>
            <person name="Sharon I."/>
            <person name="Castelle C.J."/>
            <person name="Probst A.J."/>
            <person name="Thomas B.C."/>
            <person name="Singh A."/>
            <person name="Wilkins M.J."/>
            <person name="Karaoz U."/>
            <person name="Brodie E.L."/>
            <person name="Williams K.H."/>
            <person name="Hubbard S.S."/>
            <person name="Banfield J.F."/>
        </authorList>
    </citation>
    <scope>NUCLEOTIDE SEQUENCE [LARGE SCALE GENOMIC DNA]</scope>
</reference>
<dbReference type="Pfam" id="PF07963">
    <property type="entry name" value="N_methyl"/>
    <property type="match status" value="1"/>
</dbReference>
<evidence type="ECO:0000313" key="2">
    <source>
        <dbReference type="Proteomes" id="UP000177481"/>
    </source>
</evidence>
<dbReference type="InterPro" id="IPR045584">
    <property type="entry name" value="Pilin-like"/>
</dbReference>
<sequence length="224" mass="24282">MVIKKSGYTLLEMLVAVTIFSGLLIIVLGSVASSSSSAARTSVLREKTEAARSLIDQVSNDFRYIYTDTSTGDTNGGPTFTGYYFTTNGMVMLLKFPSTSSTEFVRKEYSVKTIDNRLTLAVDENRSCELRGNNNNVHCDPNGRAGERDLLSGQFALNGGATDFLSDLSGLTIPDGAATEQNGWLKINFTVKPIDYAPLNCENSTQVPEGTCYEIATTLVPNNQ</sequence>
<dbReference type="Proteomes" id="UP000177481">
    <property type="component" value="Unassembled WGS sequence"/>
</dbReference>
<dbReference type="STRING" id="1797471.A3A71_01945"/>
<accession>A0A1F5EBZ1</accession>
<name>A0A1F5EBZ1_9BACT</name>
<dbReference type="PROSITE" id="PS00409">
    <property type="entry name" value="PROKAR_NTER_METHYL"/>
    <property type="match status" value="1"/>
</dbReference>
<dbReference type="NCBIfam" id="TIGR02532">
    <property type="entry name" value="IV_pilin_GFxxxE"/>
    <property type="match status" value="1"/>
</dbReference>
<dbReference type="AlphaFoldDB" id="A0A1F5EBZ1"/>
<dbReference type="InterPro" id="IPR012902">
    <property type="entry name" value="N_methyl_site"/>
</dbReference>
<dbReference type="EMBL" id="MEZX01000002">
    <property type="protein sequence ID" value="OGD64786.1"/>
    <property type="molecule type" value="Genomic_DNA"/>
</dbReference>
<protein>
    <recommendedName>
        <fullName evidence="3">Type II secretion system protein J</fullName>
    </recommendedName>
</protein>
<proteinExistence type="predicted"/>
<comment type="caution">
    <text evidence="1">The sequence shown here is derived from an EMBL/GenBank/DDBJ whole genome shotgun (WGS) entry which is preliminary data.</text>
</comment>
<evidence type="ECO:0008006" key="3">
    <source>
        <dbReference type="Google" id="ProtNLM"/>
    </source>
</evidence>
<evidence type="ECO:0000313" key="1">
    <source>
        <dbReference type="EMBL" id="OGD64786.1"/>
    </source>
</evidence>
<organism evidence="1 2">
    <name type="scientific">Candidatus Berkelbacteria bacterium RIFCSPLOWO2_01_FULL_50_28</name>
    <dbReference type="NCBI Taxonomy" id="1797471"/>
    <lineage>
        <taxon>Bacteria</taxon>
        <taxon>Candidatus Berkelbacteria</taxon>
    </lineage>
</organism>